<protein>
    <submittedName>
        <fullName evidence="1">Uncharacterized protein</fullName>
    </submittedName>
</protein>
<proteinExistence type="predicted"/>
<keyword evidence="2" id="KW-1185">Reference proteome</keyword>
<dbReference type="EMBL" id="CP048788">
    <property type="protein sequence ID" value="QJF52254.1"/>
    <property type="molecule type" value="Genomic_DNA"/>
</dbReference>
<name>A0A858SU82_9RHOB</name>
<dbReference type="KEGG" id="rpon:G3256_14255"/>
<evidence type="ECO:0000313" key="2">
    <source>
        <dbReference type="Proteomes" id="UP000503308"/>
    </source>
</evidence>
<dbReference type="AlphaFoldDB" id="A0A858SU82"/>
<dbReference type="RefSeq" id="WP_169641473.1">
    <property type="nucleotide sequence ID" value="NZ_CP048788.1"/>
</dbReference>
<gene>
    <name evidence="1" type="ORF">G3256_14255</name>
</gene>
<reference evidence="1 2" key="1">
    <citation type="submission" date="2020-02" db="EMBL/GenBank/DDBJ databases">
        <title>Genome sequence of Roseobacter ponti.</title>
        <authorList>
            <person name="Hollensteiner J."/>
            <person name="Schneider D."/>
            <person name="Poehlein A."/>
            <person name="Daniel R."/>
        </authorList>
    </citation>
    <scope>NUCLEOTIDE SEQUENCE [LARGE SCALE GENOMIC DNA]</scope>
    <source>
        <strain evidence="1 2">DSM 106830</strain>
    </source>
</reference>
<accession>A0A858SU82</accession>
<dbReference type="Proteomes" id="UP000503308">
    <property type="component" value="Chromosome"/>
</dbReference>
<sequence length="54" mass="6302">MFGILSSTLRTATREDVWGYRHHTPEDTGLLAEADRRSARSGFRWRAPATWVRR</sequence>
<evidence type="ECO:0000313" key="1">
    <source>
        <dbReference type="EMBL" id="QJF52254.1"/>
    </source>
</evidence>
<organism evidence="1 2">
    <name type="scientific">Roseobacter ponti</name>
    <dbReference type="NCBI Taxonomy" id="1891787"/>
    <lineage>
        <taxon>Bacteria</taxon>
        <taxon>Pseudomonadati</taxon>
        <taxon>Pseudomonadota</taxon>
        <taxon>Alphaproteobacteria</taxon>
        <taxon>Rhodobacterales</taxon>
        <taxon>Roseobacteraceae</taxon>
        <taxon>Roseobacter</taxon>
    </lineage>
</organism>